<dbReference type="AlphaFoldDB" id="A0A261FCA5"/>
<sequence length="297" mass="35005">MRKIRQLQNSRKSHSSLTRLWRNTRKTCATYETFLVTLLSWIIPSLFSVHMASFYALITFPIKNAEDNLYTQTSFLFPFAILFWLFYDSQLPMMLDQYLQRITALWFCAAAILLCAYIFEPIYLFPRICVYFVLWWAVYVVLVGYLQKPMPRSPLRTFVSDYQKREMVQFICWRLGAIMLFLFEILLTAKTITPSMFLLPPVSSANATGRQLLSFTVFGPMMWLLNRRVSHSLYYYPDYYSENVSYSLTSSKHQFIKDHWVSLITTVLATIYIILLLIFCFILVFAYLVGVAARPEY</sequence>
<dbReference type="EMBL" id="MWWU01000001">
    <property type="protein sequence ID" value="OZG56762.1"/>
    <property type="molecule type" value="Genomic_DNA"/>
</dbReference>
<feature type="transmembrane region" description="Helical" evidence="1">
    <location>
        <begin position="167"/>
        <end position="187"/>
    </location>
</feature>
<evidence type="ECO:0000256" key="1">
    <source>
        <dbReference type="SAM" id="Phobius"/>
    </source>
</evidence>
<feature type="transmembrane region" description="Helical" evidence="1">
    <location>
        <begin position="69"/>
        <end position="87"/>
    </location>
</feature>
<proteinExistence type="predicted"/>
<evidence type="ECO:0000313" key="3">
    <source>
        <dbReference type="Proteomes" id="UP000228976"/>
    </source>
</evidence>
<keyword evidence="1" id="KW-0812">Transmembrane</keyword>
<keyword evidence="3" id="KW-1185">Reference proteome</keyword>
<keyword evidence="1" id="KW-0472">Membrane</keyword>
<keyword evidence="1" id="KW-1133">Transmembrane helix</keyword>
<feature type="transmembrane region" description="Helical" evidence="1">
    <location>
        <begin position="207"/>
        <end position="225"/>
    </location>
</feature>
<protein>
    <submittedName>
        <fullName evidence="2">Uncharacterized protein</fullName>
    </submittedName>
</protein>
<feature type="transmembrane region" description="Helical" evidence="1">
    <location>
        <begin position="260"/>
        <end position="289"/>
    </location>
</feature>
<reference evidence="2 3" key="1">
    <citation type="journal article" date="2017" name="BMC Genomics">
        <title>Comparative genomic and phylogenomic analyses of the Bifidobacteriaceae family.</title>
        <authorList>
            <person name="Lugli G.A."/>
            <person name="Milani C."/>
            <person name="Turroni F."/>
            <person name="Duranti S."/>
            <person name="Mancabelli L."/>
            <person name="Mangifesta M."/>
            <person name="Ferrario C."/>
            <person name="Modesto M."/>
            <person name="Mattarelli P."/>
            <person name="Jiri K."/>
            <person name="van Sinderen D."/>
            <person name="Ventura M."/>
        </authorList>
    </citation>
    <scope>NUCLEOTIDE SEQUENCE [LARGE SCALE GENOMIC DNA]</scope>
    <source>
        <strain evidence="2 3">LMG 21773</strain>
    </source>
</reference>
<comment type="caution">
    <text evidence="2">The sequence shown here is derived from an EMBL/GenBank/DDBJ whole genome shotgun (WGS) entry which is preliminary data.</text>
</comment>
<dbReference type="Proteomes" id="UP000228976">
    <property type="component" value="Unassembled WGS sequence"/>
</dbReference>
<accession>A0A261FCA5</accession>
<evidence type="ECO:0000313" key="2">
    <source>
        <dbReference type="EMBL" id="OZG56762.1"/>
    </source>
</evidence>
<name>A0A261FCA5_9BIFI</name>
<feature type="transmembrane region" description="Helical" evidence="1">
    <location>
        <begin position="34"/>
        <end position="57"/>
    </location>
</feature>
<feature type="transmembrane region" description="Helical" evidence="1">
    <location>
        <begin position="99"/>
        <end position="119"/>
    </location>
</feature>
<feature type="transmembrane region" description="Helical" evidence="1">
    <location>
        <begin position="125"/>
        <end position="146"/>
    </location>
</feature>
<organism evidence="2 3">
    <name type="scientific">Aeriscardovia aeriphila</name>
    <dbReference type="NCBI Taxonomy" id="218139"/>
    <lineage>
        <taxon>Bacteria</taxon>
        <taxon>Bacillati</taxon>
        <taxon>Actinomycetota</taxon>
        <taxon>Actinomycetes</taxon>
        <taxon>Bifidobacteriales</taxon>
        <taxon>Bifidobacteriaceae</taxon>
        <taxon>Aeriscardovia</taxon>
    </lineage>
</organism>
<gene>
    <name evidence="2" type="ORF">AEAE_0071</name>
</gene>